<dbReference type="NCBIfam" id="TIGR02281">
    <property type="entry name" value="clan_AA_DTGA"/>
    <property type="match status" value="1"/>
</dbReference>
<dbReference type="EC" id="3.4.23.-" evidence="1"/>
<evidence type="ECO:0000313" key="2">
    <source>
        <dbReference type="Proteomes" id="UP000306441"/>
    </source>
</evidence>
<comment type="caution">
    <text evidence="1">The sequence shown here is derived from an EMBL/GenBank/DDBJ whole genome shotgun (WGS) entry which is preliminary data.</text>
</comment>
<proteinExistence type="predicted"/>
<dbReference type="GO" id="GO:0008233">
    <property type="term" value="F:peptidase activity"/>
    <property type="evidence" value="ECO:0007669"/>
    <property type="project" value="UniProtKB-KW"/>
</dbReference>
<keyword evidence="1" id="KW-0645">Protease</keyword>
<dbReference type="Proteomes" id="UP000306441">
    <property type="component" value="Unassembled WGS sequence"/>
</dbReference>
<dbReference type="GO" id="GO:0006508">
    <property type="term" value="P:proteolysis"/>
    <property type="evidence" value="ECO:0007669"/>
    <property type="project" value="UniProtKB-KW"/>
</dbReference>
<dbReference type="InterPro" id="IPR011969">
    <property type="entry name" value="Clan_AA_Asp_peptidase_C"/>
</dbReference>
<dbReference type="InterPro" id="IPR001969">
    <property type="entry name" value="Aspartic_peptidase_AS"/>
</dbReference>
<dbReference type="InterPro" id="IPR021109">
    <property type="entry name" value="Peptidase_aspartic_dom_sf"/>
</dbReference>
<dbReference type="InterPro" id="IPR034122">
    <property type="entry name" value="Retropepsin-like_bacterial"/>
</dbReference>
<dbReference type="Pfam" id="PF13975">
    <property type="entry name" value="gag-asp_proteas"/>
    <property type="match status" value="1"/>
</dbReference>
<dbReference type="EMBL" id="SSNY01000004">
    <property type="protein sequence ID" value="THF57981.1"/>
    <property type="molecule type" value="Genomic_DNA"/>
</dbReference>
<name>A0ABY2Q8B8_9HYPH</name>
<sequence>MLRKLLILGLCAGSSASVPMLYQAHPQAFERLLDLAMSRPAARDVAPPMPVSAVREATQQPLGRKVLLQADARGHFVASFKVNGRPVEAMVDTGATVVALNRSTASRAGISLSPSDFDREVDTANGKVKAAVVEIASLQIGRIAVDHVPAVVLDDKALATTLIGMSFLRRLDKFQVQDGKLLLAQ</sequence>
<gene>
    <name evidence="1" type="ORF">E6C48_09600</name>
</gene>
<dbReference type="RefSeq" id="WP_136356480.1">
    <property type="nucleotide sequence ID" value="NZ_SSNY01000004.1"/>
</dbReference>
<accession>A0ABY2Q8B8</accession>
<dbReference type="SUPFAM" id="SSF50630">
    <property type="entry name" value="Acid proteases"/>
    <property type="match status" value="1"/>
</dbReference>
<keyword evidence="2" id="KW-1185">Reference proteome</keyword>
<evidence type="ECO:0000313" key="1">
    <source>
        <dbReference type="EMBL" id="THF57981.1"/>
    </source>
</evidence>
<dbReference type="CDD" id="cd05483">
    <property type="entry name" value="retropepsin_like_bacteria"/>
    <property type="match status" value="1"/>
</dbReference>
<protein>
    <submittedName>
        <fullName evidence="1">TIGR02281 family clan AA aspartic protease</fullName>
        <ecNumber evidence="1">3.4.23.-</ecNumber>
    </submittedName>
</protein>
<keyword evidence="1" id="KW-0378">Hydrolase</keyword>
<reference evidence="1 2" key="1">
    <citation type="submission" date="2019-04" db="EMBL/GenBank/DDBJ databases">
        <title>Mesorhizobium composti sp. nov., isolated from compost.</title>
        <authorList>
            <person name="Lin S.-Y."/>
            <person name="Hameed A."/>
            <person name="Hsieh Y.-T."/>
            <person name="Young C.-C."/>
        </authorList>
    </citation>
    <scope>NUCLEOTIDE SEQUENCE [LARGE SCALE GENOMIC DNA]</scope>
    <source>
        <strain evidence="1 2">CC-YTH430</strain>
    </source>
</reference>
<organism evidence="1 2">
    <name type="scientific">Ollibium composti</name>
    <dbReference type="NCBI Taxonomy" id="2675109"/>
    <lineage>
        <taxon>Bacteria</taxon>
        <taxon>Pseudomonadati</taxon>
        <taxon>Pseudomonadota</taxon>
        <taxon>Alphaproteobacteria</taxon>
        <taxon>Hyphomicrobiales</taxon>
        <taxon>Phyllobacteriaceae</taxon>
        <taxon>Ollibium</taxon>
    </lineage>
</organism>
<dbReference type="Gene3D" id="2.40.70.10">
    <property type="entry name" value="Acid Proteases"/>
    <property type="match status" value="1"/>
</dbReference>
<dbReference type="PROSITE" id="PS00141">
    <property type="entry name" value="ASP_PROTEASE"/>
    <property type="match status" value="1"/>
</dbReference>